<dbReference type="SMART" id="SM00382">
    <property type="entry name" value="AAA"/>
    <property type="match status" value="1"/>
</dbReference>
<dbReference type="Proteomes" id="UP000228484">
    <property type="component" value="Unassembled WGS sequence"/>
</dbReference>
<keyword evidence="3" id="KW-0067">ATP-binding</keyword>
<evidence type="ECO:0000259" key="4">
    <source>
        <dbReference type="PROSITE" id="PS50893"/>
    </source>
</evidence>
<dbReference type="InterPro" id="IPR003593">
    <property type="entry name" value="AAA+_ATPase"/>
</dbReference>
<dbReference type="PROSITE" id="PS50893">
    <property type="entry name" value="ABC_TRANSPORTER_2"/>
    <property type="match status" value="1"/>
</dbReference>
<sequence length="222" mass="25276">MKVIVQNLKKIYKQEILKEVSLNLESGKIYCLLGRNGAGKTTLMKILAGMLNYDSGTIKFNQKQNQDEIFHYVSENPVFLDFLSGVDNLDFIQKLHNMNMTKIELETYIQNAGMQSFSKELVVNYSHGMKHQLALATAFLVKPKVLLLDEPLVSLDPINIAVMRKKLEDYAINGNIVFISTHMLPIANKIGDEILLLRDGVIHQVVNKFTESEFEDFILNKI</sequence>
<dbReference type="PANTHER" id="PTHR42939">
    <property type="entry name" value="ABC TRANSPORTER ATP-BINDING PROTEIN ALBC-RELATED"/>
    <property type="match status" value="1"/>
</dbReference>
<organism evidence="5 6">
    <name type="scientific">Bacillus fungorum</name>
    <dbReference type="NCBI Taxonomy" id="2039284"/>
    <lineage>
        <taxon>Bacteria</taxon>
        <taxon>Bacillati</taxon>
        <taxon>Bacillota</taxon>
        <taxon>Bacilli</taxon>
        <taxon>Bacillales</taxon>
        <taxon>Bacillaceae</taxon>
        <taxon>Bacillus</taxon>
    </lineage>
</organism>
<evidence type="ECO:0000313" key="5">
    <source>
        <dbReference type="EMBL" id="PIE92136.1"/>
    </source>
</evidence>
<protein>
    <recommendedName>
        <fullName evidence="4">ABC transporter domain-containing protein</fullName>
    </recommendedName>
</protein>
<dbReference type="CDD" id="cd03230">
    <property type="entry name" value="ABC_DR_subfamily_A"/>
    <property type="match status" value="1"/>
</dbReference>
<dbReference type="GO" id="GO:0005524">
    <property type="term" value="F:ATP binding"/>
    <property type="evidence" value="ECO:0007669"/>
    <property type="project" value="UniProtKB-KW"/>
</dbReference>
<evidence type="ECO:0000256" key="3">
    <source>
        <dbReference type="ARBA" id="ARBA00022840"/>
    </source>
</evidence>
<dbReference type="EMBL" id="NWUW01000042">
    <property type="protein sequence ID" value="PIE92136.1"/>
    <property type="molecule type" value="Genomic_DNA"/>
</dbReference>
<dbReference type="Gene3D" id="3.40.50.300">
    <property type="entry name" value="P-loop containing nucleotide triphosphate hydrolases"/>
    <property type="match status" value="1"/>
</dbReference>
<dbReference type="SUPFAM" id="SSF52540">
    <property type="entry name" value="P-loop containing nucleoside triphosphate hydrolases"/>
    <property type="match status" value="1"/>
</dbReference>
<evidence type="ECO:0000313" key="6">
    <source>
        <dbReference type="Proteomes" id="UP000228484"/>
    </source>
</evidence>
<dbReference type="InterPro" id="IPR027417">
    <property type="entry name" value="P-loop_NTPase"/>
</dbReference>
<comment type="caution">
    <text evidence="5">The sequence shown here is derived from an EMBL/GenBank/DDBJ whole genome shotgun (WGS) entry which is preliminary data.</text>
</comment>
<dbReference type="RefSeq" id="WP_099686479.1">
    <property type="nucleotide sequence ID" value="NZ_JBOIRJ010000073.1"/>
</dbReference>
<keyword evidence="1" id="KW-0813">Transport</keyword>
<proteinExistence type="predicted"/>
<dbReference type="AlphaFoldDB" id="A0A2G6Q5M0"/>
<name>A0A2G6Q5M0_9BACI</name>
<dbReference type="Pfam" id="PF00005">
    <property type="entry name" value="ABC_tran"/>
    <property type="match status" value="1"/>
</dbReference>
<reference evidence="5 6" key="1">
    <citation type="submission" date="2017-09" db="EMBL/GenBank/DDBJ databases">
        <title>Biocontrol bacteria screening and application from spent mushroom substrate.</title>
        <authorList>
            <person name="Sun X."/>
        </authorList>
    </citation>
    <scope>NUCLEOTIDE SEQUENCE [LARGE SCALE GENOMIC DNA]</scope>
    <source>
        <strain evidence="5 6">100374</strain>
    </source>
</reference>
<evidence type="ECO:0000256" key="2">
    <source>
        <dbReference type="ARBA" id="ARBA00022741"/>
    </source>
</evidence>
<gene>
    <name evidence="5" type="ORF">CO726_28155</name>
</gene>
<keyword evidence="2" id="KW-0547">Nucleotide-binding</keyword>
<dbReference type="InterPro" id="IPR003439">
    <property type="entry name" value="ABC_transporter-like_ATP-bd"/>
</dbReference>
<keyword evidence="6" id="KW-1185">Reference proteome</keyword>
<dbReference type="GO" id="GO:0016887">
    <property type="term" value="F:ATP hydrolysis activity"/>
    <property type="evidence" value="ECO:0007669"/>
    <property type="project" value="InterPro"/>
</dbReference>
<feature type="domain" description="ABC transporter" evidence="4">
    <location>
        <begin position="1"/>
        <end position="222"/>
    </location>
</feature>
<dbReference type="InterPro" id="IPR051782">
    <property type="entry name" value="ABC_Transporter_VariousFunc"/>
</dbReference>
<dbReference type="PANTHER" id="PTHR42939:SF1">
    <property type="entry name" value="ABC TRANSPORTER ATP-BINDING PROTEIN ALBC-RELATED"/>
    <property type="match status" value="1"/>
</dbReference>
<accession>A0A2G6Q5M0</accession>
<evidence type="ECO:0000256" key="1">
    <source>
        <dbReference type="ARBA" id="ARBA00022448"/>
    </source>
</evidence>